<reference evidence="3" key="1">
    <citation type="journal article" date="2019" name="Int. J. Syst. Evol. Microbiol.">
        <title>The Global Catalogue of Microorganisms (GCM) 10K type strain sequencing project: providing services to taxonomists for standard genome sequencing and annotation.</title>
        <authorList>
            <consortium name="The Broad Institute Genomics Platform"/>
            <consortium name="The Broad Institute Genome Sequencing Center for Infectious Disease"/>
            <person name="Wu L."/>
            <person name="Ma J."/>
        </authorList>
    </citation>
    <scope>NUCLEOTIDE SEQUENCE [LARGE SCALE GENOMIC DNA]</scope>
    <source>
        <strain evidence="3">CCUG 37257</strain>
    </source>
</reference>
<gene>
    <name evidence="2" type="ORF">ACFO3P_16575</name>
</gene>
<feature type="coiled-coil region" evidence="1">
    <location>
        <begin position="51"/>
        <end position="78"/>
    </location>
</feature>
<dbReference type="PANTHER" id="PTHR43857">
    <property type="entry name" value="BLR7761 PROTEIN"/>
    <property type="match status" value="1"/>
</dbReference>
<protein>
    <submittedName>
        <fullName evidence="2">RidA family protein</fullName>
        <ecNumber evidence="2">3.5.-.-</ecNumber>
    </submittedName>
</protein>
<dbReference type="EC" id="3.5.-.-" evidence="2"/>
<dbReference type="RefSeq" id="WP_193064535.1">
    <property type="nucleotide sequence ID" value="NZ_JBHSFT010000044.1"/>
</dbReference>
<dbReference type="PANTHER" id="PTHR43857:SF1">
    <property type="entry name" value="YJGH FAMILY PROTEIN"/>
    <property type="match status" value="1"/>
</dbReference>
<dbReference type="SUPFAM" id="SSF55298">
    <property type="entry name" value="YjgF-like"/>
    <property type="match status" value="1"/>
</dbReference>
<dbReference type="GO" id="GO:0016787">
    <property type="term" value="F:hydrolase activity"/>
    <property type="evidence" value="ECO:0007669"/>
    <property type="project" value="UniProtKB-KW"/>
</dbReference>
<evidence type="ECO:0000256" key="1">
    <source>
        <dbReference type="SAM" id="Coils"/>
    </source>
</evidence>
<dbReference type="Pfam" id="PF01042">
    <property type="entry name" value="Ribonuc_L-PSP"/>
    <property type="match status" value="1"/>
</dbReference>
<sequence>MKVIESRNPKDVHKPLAPYSHQIEVSGDIRWLNLSGQLGMDMEGNVSEDSVEQLKMAFENIRINLQEADMDVENLTKLVFYIVGEMDADRRREAIGEFLGDHLPCTTMVFVAGLAGPRFKVEIDAWACKENK</sequence>
<evidence type="ECO:0000313" key="2">
    <source>
        <dbReference type="EMBL" id="MFC4663794.1"/>
    </source>
</evidence>
<dbReference type="Proteomes" id="UP001595988">
    <property type="component" value="Unassembled WGS sequence"/>
</dbReference>
<proteinExistence type="predicted"/>
<keyword evidence="3" id="KW-1185">Reference proteome</keyword>
<keyword evidence="2" id="KW-0378">Hydrolase</keyword>
<comment type="caution">
    <text evidence="2">The sequence shown here is derived from an EMBL/GenBank/DDBJ whole genome shotgun (WGS) entry which is preliminary data.</text>
</comment>
<dbReference type="InterPro" id="IPR035959">
    <property type="entry name" value="RutC-like_sf"/>
</dbReference>
<dbReference type="CDD" id="cd00448">
    <property type="entry name" value="YjgF_YER057c_UK114_family"/>
    <property type="match status" value="1"/>
</dbReference>
<evidence type="ECO:0000313" key="3">
    <source>
        <dbReference type="Proteomes" id="UP001595988"/>
    </source>
</evidence>
<dbReference type="InterPro" id="IPR006175">
    <property type="entry name" value="YjgF/YER057c/UK114"/>
</dbReference>
<dbReference type="EMBL" id="JBHSFT010000044">
    <property type="protein sequence ID" value="MFC4663794.1"/>
    <property type="molecule type" value="Genomic_DNA"/>
</dbReference>
<dbReference type="Gene3D" id="3.30.1330.40">
    <property type="entry name" value="RutC-like"/>
    <property type="match status" value="1"/>
</dbReference>
<keyword evidence="1" id="KW-0175">Coiled coil</keyword>
<organism evidence="2 3">
    <name type="scientific">Oceanobacillus aidingensis</name>
    <dbReference type="NCBI Taxonomy" id="645964"/>
    <lineage>
        <taxon>Bacteria</taxon>
        <taxon>Bacillati</taxon>
        <taxon>Bacillota</taxon>
        <taxon>Bacilli</taxon>
        <taxon>Bacillales</taxon>
        <taxon>Bacillaceae</taxon>
        <taxon>Oceanobacillus</taxon>
    </lineage>
</organism>
<accession>A0ABV9K1K6</accession>
<name>A0ABV9K1K6_9BACI</name>